<dbReference type="GO" id="GO:0016491">
    <property type="term" value="F:oxidoreductase activity"/>
    <property type="evidence" value="ECO:0007669"/>
    <property type="project" value="InterPro"/>
</dbReference>
<dbReference type="PANTHER" id="PTHR34598">
    <property type="entry name" value="BLL6449 PROTEIN"/>
    <property type="match status" value="1"/>
</dbReference>
<reference evidence="2 3" key="1">
    <citation type="submission" date="2022-09" db="EMBL/GenBank/DDBJ databases">
        <authorList>
            <person name="Palmer J.M."/>
        </authorList>
    </citation>
    <scope>NUCLEOTIDE SEQUENCE [LARGE SCALE GENOMIC DNA]</scope>
    <source>
        <strain evidence="2 3">DSM 7382</strain>
    </source>
</reference>
<dbReference type="AlphaFoldDB" id="A0AAW0GMD6"/>
<proteinExistence type="inferred from homology"/>
<evidence type="ECO:0000313" key="3">
    <source>
        <dbReference type="Proteomes" id="UP001385951"/>
    </source>
</evidence>
<name>A0AAW0GMD6_9APHY</name>
<dbReference type="NCBIfam" id="NF041278">
    <property type="entry name" value="CmcJ_NvfI_EfuI"/>
    <property type="match status" value="1"/>
</dbReference>
<dbReference type="PANTHER" id="PTHR34598:SF3">
    <property type="entry name" value="OXIDOREDUCTASE AN1597"/>
    <property type="match status" value="1"/>
</dbReference>
<dbReference type="EMBL" id="JASBNA010000006">
    <property type="protein sequence ID" value="KAK7690751.1"/>
    <property type="molecule type" value="Genomic_DNA"/>
</dbReference>
<keyword evidence="3" id="KW-1185">Reference proteome</keyword>
<evidence type="ECO:0000313" key="2">
    <source>
        <dbReference type="EMBL" id="KAK7690751.1"/>
    </source>
</evidence>
<protein>
    <recommendedName>
        <fullName evidence="4">Methyltransferase</fullName>
    </recommendedName>
</protein>
<evidence type="ECO:0000256" key="1">
    <source>
        <dbReference type="ARBA" id="ARBA00023604"/>
    </source>
</evidence>
<organism evidence="2 3">
    <name type="scientific">Cerrena zonata</name>
    <dbReference type="NCBI Taxonomy" id="2478898"/>
    <lineage>
        <taxon>Eukaryota</taxon>
        <taxon>Fungi</taxon>
        <taxon>Dikarya</taxon>
        <taxon>Basidiomycota</taxon>
        <taxon>Agaricomycotina</taxon>
        <taxon>Agaricomycetes</taxon>
        <taxon>Polyporales</taxon>
        <taxon>Cerrenaceae</taxon>
        <taxon>Cerrena</taxon>
    </lineage>
</organism>
<comment type="caution">
    <text evidence="2">The sequence shown here is derived from an EMBL/GenBank/DDBJ whole genome shotgun (WGS) entry which is preliminary data.</text>
</comment>
<gene>
    <name evidence="2" type="ORF">QCA50_005850</name>
</gene>
<sequence>MSHTDVITTALFYLRLPEDGSKPYSSVTVDPVTGKRDSNWESTPHAVQIENVRGKEDSVSLDTTGFFFGKHAAKHTSFTNDDKIKQEYYPESIELVKEITGARQVHIFDHTVRRRDPAVVNDTPQNRQPASLVHVDQTPKASHNRVHYHLPTEAPELVKRRFQIINLWRPIRVPAHDWPLALCDYRSIDVKKDLVPVTLKYPDREGETFGVNYNPDHKWKYVKGLTPDEFILIKCFDSQDDSKTALLTPHTAFADPTTPPDSPLRESIELRMLVFYD</sequence>
<accession>A0AAW0GMD6</accession>
<evidence type="ECO:0008006" key="4">
    <source>
        <dbReference type="Google" id="ProtNLM"/>
    </source>
</evidence>
<comment type="similarity">
    <text evidence="1">Belongs to the asaB hydroxylase/desaturase family.</text>
</comment>
<dbReference type="Proteomes" id="UP001385951">
    <property type="component" value="Unassembled WGS sequence"/>
</dbReference>
<dbReference type="InterPro" id="IPR044053">
    <property type="entry name" value="AsaB-like"/>
</dbReference>